<keyword evidence="6 9" id="KW-0472">Membrane</keyword>
<feature type="non-terminal residue" evidence="11">
    <location>
        <position position="1"/>
    </location>
</feature>
<comment type="caution">
    <text evidence="11">The sequence shown here is derived from an EMBL/GenBank/DDBJ whole genome shotgun (WGS) entry which is preliminary data.</text>
</comment>
<accession>A0AAV8WWF8</accession>
<dbReference type="AlphaFoldDB" id="A0AAV8WWF8"/>
<evidence type="ECO:0000313" key="11">
    <source>
        <dbReference type="EMBL" id="KAJ8931043.1"/>
    </source>
</evidence>
<keyword evidence="4 9" id="KW-0812">Transmembrane</keyword>
<evidence type="ECO:0000256" key="1">
    <source>
        <dbReference type="ARBA" id="ARBA00004651"/>
    </source>
</evidence>
<keyword evidence="5 9" id="KW-1133">Transmembrane helix</keyword>
<evidence type="ECO:0000256" key="6">
    <source>
        <dbReference type="ARBA" id="ARBA00023136"/>
    </source>
</evidence>
<evidence type="ECO:0000256" key="9">
    <source>
        <dbReference type="SAM" id="Phobius"/>
    </source>
</evidence>
<name>A0AAV8WWF8_9CUCU</name>
<dbReference type="Proteomes" id="UP001162156">
    <property type="component" value="Unassembled WGS sequence"/>
</dbReference>
<evidence type="ECO:0000256" key="3">
    <source>
        <dbReference type="ARBA" id="ARBA00022475"/>
    </source>
</evidence>
<feature type="transmembrane region" description="Helical" evidence="9">
    <location>
        <begin position="117"/>
        <end position="136"/>
    </location>
</feature>
<keyword evidence="8" id="KW-0325">Glycoprotein</keyword>
<evidence type="ECO:0000256" key="7">
    <source>
        <dbReference type="ARBA" id="ARBA00023170"/>
    </source>
</evidence>
<dbReference type="SUPFAM" id="SSF53850">
    <property type="entry name" value="Periplasmic binding protein-like II"/>
    <property type="match status" value="1"/>
</dbReference>
<protein>
    <recommendedName>
        <fullName evidence="10">Ionotropic glutamate receptor C-terminal domain-containing protein</fullName>
    </recommendedName>
</protein>
<dbReference type="GO" id="GO:0015276">
    <property type="term" value="F:ligand-gated monoatomic ion channel activity"/>
    <property type="evidence" value="ECO:0007669"/>
    <property type="project" value="InterPro"/>
</dbReference>
<comment type="subcellular location">
    <subcellularLocation>
        <location evidence="1">Cell membrane</location>
        <topology evidence="1">Multi-pass membrane protein</topology>
    </subcellularLocation>
</comment>
<dbReference type="Gene3D" id="1.10.287.70">
    <property type="match status" value="1"/>
</dbReference>
<evidence type="ECO:0000256" key="4">
    <source>
        <dbReference type="ARBA" id="ARBA00022692"/>
    </source>
</evidence>
<comment type="similarity">
    <text evidence="2">Belongs to the glutamate-gated ion channel (TC 1.A.10.1) family.</text>
</comment>
<dbReference type="EMBL" id="JANEYF010004476">
    <property type="protein sequence ID" value="KAJ8931043.1"/>
    <property type="molecule type" value="Genomic_DNA"/>
</dbReference>
<proteinExistence type="inferred from homology"/>
<evidence type="ECO:0000256" key="2">
    <source>
        <dbReference type="ARBA" id="ARBA00008685"/>
    </source>
</evidence>
<feature type="domain" description="Ionotropic glutamate receptor C-terminal" evidence="10">
    <location>
        <begin position="115"/>
        <end position="374"/>
    </location>
</feature>
<dbReference type="Gene3D" id="3.40.190.10">
    <property type="entry name" value="Periplasmic binding protein-like II"/>
    <property type="match status" value="1"/>
</dbReference>
<sequence length="417" mass="48494">ENICFSESTVDEPYFFQDFPNIYTVIQYLNATFTFRIFDSYGHLNKTTGQFNGLVQDLYEERSHIAGTFLVLSEERHLMVEFIKTFGYWSTKVKFILKKPSLSYIENIYYMTFTNKVWIASLVVLVIFAVVLYILLNWEANYLNENQKQKKFTISDITLISLEAVCQQGTLTDSASYSGRTIIYILFTAFMFIYTAYSAYILVLLQSTTPITSIRMLVDSRIECGGLNISFLMAYYEAAKDDALKDLYRKKIYPNRFYSFEDGLKKVQDGNFAFHVILGPAYNYILKKFTNYDICKLQELPGYMNAEMYTAVPKTSQYKELFKVGFLVAEERGLQHRAKNRQALKPRCYNEAGNFQSVRLYDCQSVFILYAIGILLSAVILLAEKSIEKYSSNESRNNQNNKQRAMQFLTNKKNIYH</sequence>
<gene>
    <name evidence="11" type="ORF">NQ314_016071</name>
</gene>
<dbReference type="InterPro" id="IPR001320">
    <property type="entry name" value="Iontro_rcpt_C"/>
</dbReference>
<keyword evidence="7" id="KW-0675">Receptor</keyword>
<dbReference type="Pfam" id="PF00060">
    <property type="entry name" value="Lig_chan"/>
    <property type="match status" value="1"/>
</dbReference>
<dbReference type="PANTHER" id="PTHR42643">
    <property type="entry name" value="IONOTROPIC RECEPTOR 20A-RELATED"/>
    <property type="match status" value="1"/>
</dbReference>
<evidence type="ECO:0000313" key="12">
    <source>
        <dbReference type="Proteomes" id="UP001162156"/>
    </source>
</evidence>
<dbReference type="GO" id="GO:0050906">
    <property type="term" value="P:detection of stimulus involved in sensory perception"/>
    <property type="evidence" value="ECO:0007669"/>
    <property type="project" value="UniProtKB-ARBA"/>
</dbReference>
<reference evidence="11" key="1">
    <citation type="journal article" date="2023" name="Insect Mol. Biol.">
        <title>Genome sequencing provides insights into the evolution of gene families encoding plant cell wall-degrading enzymes in longhorned beetles.</title>
        <authorList>
            <person name="Shin N.R."/>
            <person name="Okamura Y."/>
            <person name="Kirsch R."/>
            <person name="Pauchet Y."/>
        </authorList>
    </citation>
    <scope>NUCLEOTIDE SEQUENCE</scope>
    <source>
        <strain evidence="11">RBIC_L_NR</strain>
    </source>
</reference>
<evidence type="ECO:0000256" key="8">
    <source>
        <dbReference type="ARBA" id="ARBA00023180"/>
    </source>
</evidence>
<evidence type="ECO:0000256" key="5">
    <source>
        <dbReference type="ARBA" id="ARBA00022989"/>
    </source>
</evidence>
<keyword evidence="12" id="KW-1185">Reference proteome</keyword>
<feature type="transmembrane region" description="Helical" evidence="9">
    <location>
        <begin position="366"/>
        <end position="383"/>
    </location>
</feature>
<dbReference type="PANTHER" id="PTHR42643:SF33">
    <property type="entry name" value="GLUTAMATE RECEPTOR 2-LIKE PROTEIN"/>
    <property type="match status" value="1"/>
</dbReference>
<evidence type="ECO:0000259" key="10">
    <source>
        <dbReference type="Pfam" id="PF00060"/>
    </source>
</evidence>
<dbReference type="InterPro" id="IPR052192">
    <property type="entry name" value="Insect_Ionotropic_Sensory_Rcpt"/>
</dbReference>
<feature type="transmembrane region" description="Helical" evidence="9">
    <location>
        <begin position="182"/>
        <end position="205"/>
    </location>
</feature>
<keyword evidence="3" id="KW-1003">Cell membrane</keyword>
<dbReference type="GO" id="GO:0005886">
    <property type="term" value="C:plasma membrane"/>
    <property type="evidence" value="ECO:0007669"/>
    <property type="project" value="UniProtKB-SubCell"/>
</dbReference>
<organism evidence="11 12">
    <name type="scientific">Rhamnusium bicolor</name>
    <dbReference type="NCBI Taxonomy" id="1586634"/>
    <lineage>
        <taxon>Eukaryota</taxon>
        <taxon>Metazoa</taxon>
        <taxon>Ecdysozoa</taxon>
        <taxon>Arthropoda</taxon>
        <taxon>Hexapoda</taxon>
        <taxon>Insecta</taxon>
        <taxon>Pterygota</taxon>
        <taxon>Neoptera</taxon>
        <taxon>Endopterygota</taxon>
        <taxon>Coleoptera</taxon>
        <taxon>Polyphaga</taxon>
        <taxon>Cucujiformia</taxon>
        <taxon>Chrysomeloidea</taxon>
        <taxon>Cerambycidae</taxon>
        <taxon>Lepturinae</taxon>
        <taxon>Rhagiini</taxon>
        <taxon>Rhamnusium</taxon>
    </lineage>
</organism>